<dbReference type="PANTHER" id="PTHR46268:SF15">
    <property type="entry name" value="UNIVERSAL STRESS PROTEIN HP_0031"/>
    <property type="match status" value="1"/>
</dbReference>
<sequence>MNYTTILVHVDDAPGADDRFNAAAQLARSAQAHLIGLASSGVTGFSRDVVATDLSSPAIAPYLDTLRQRAVHALDRFSRAAADAGVQSVERRQTDQAPFELIGALGPYADLIVLDHYGAAPRPDGRYWQVGAEVTARSACPVLLLPQGMRPSMPPRRILLAWNASREAVLALRGAMPLLQGAEVVDVVMFGEIAAPVLQVCASAEIRQLLGRYGVDANIVPKRGESEVGHALMELAVASRADLLVMGCYGHSRVRELLLGGTTRSVLMAASVPVLMAA</sequence>
<comment type="similarity">
    <text evidence="1">Belongs to the universal stress protein A family.</text>
</comment>
<evidence type="ECO:0000259" key="2">
    <source>
        <dbReference type="Pfam" id="PF00582"/>
    </source>
</evidence>
<evidence type="ECO:0000313" key="3">
    <source>
        <dbReference type="EMBL" id="RSZ60430.1"/>
    </source>
</evidence>
<dbReference type="SUPFAM" id="SSF52402">
    <property type="entry name" value="Adenine nucleotide alpha hydrolases-like"/>
    <property type="match status" value="2"/>
</dbReference>
<organism evidence="3 4">
    <name type="scientific">Massilia atriviolacea</name>
    <dbReference type="NCBI Taxonomy" id="2495579"/>
    <lineage>
        <taxon>Bacteria</taxon>
        <taxon>Pseudomonadati</taxon>
        <taxon>Pseudomonadota</taxon>
        <taxon>Betaproteobacteria</taxon>
        <taxon>Burkholderiales</taxon>
        <taxon>Oxalobacteraceae</taxon>
        <taxon>Telluria group</taxon>
        <taxon>Massilia</taxon>
    </lineage>
</organism>
<feature type="domain" description="UspA" evidence="2">
    <location>
        <begin position="213"/>
        <end position="276"/>
    </location>
</feature>
<dbReference type="Proteomes" id="UP000278085">
    <property type="component" value="Unassembled WGS sequence"/>
</dbReference>
<dbReference type="AlphaFoldDB" id="A0A430HSD6"/>
<name>A0A430HSD6_9BURK</name>
<dbReference type="Gene3D" id="3.40.50.12370">
    <property type="match status" value="1"/>
</dbReference>
<keyword evidence="4" id="KW-1185">Reference proteome</keyword>
<reference evidence="3 4" key="1">
    <citation type="submission" date="2018-12" db="EMBL/GenBank/DDBJ databases">
        <authorList>
            <person name="Yang E."/>
        </authorList>
    </citation>
    <scope>NUCLEOTIDE SEQUENCE [LARGE SCALE GENOMIC DNA]</scope>
    <source>
        <strain evidence="3 4">SOD</strain>
    </source>
</reference>
<dbReference type="PRINTS" id="PR01438">
    <property type="entry name" value="UNVRSLSTRESS"/>
</dbReference>
<dbReference type="OrthoDB" id="9804721at2"/>
<evidence type="ECO:0000313" key="4">
    <source>
        <dbReference type="Proteomes" id="UP000278085"/>
    </source>
</evidence>
<dbReference type="InterPro" id="IPR006016">
    <property type="entry name" value="UspA"/>
</dbReference>
<dbReference type="RefSeq" id="WP_126072841.1">
    <property type="nucleotide sequence ID" value="NZ_CP051166.1"/>
</dbReference>
<evidence type="ECO:0000256" key="1">
    <source>
        <dbReference type="ARBA" id="ARBA00008791"/>
    </source>
</evidence>
<dbReference type="EMBL" id="RXLQ01000002">
    <property type="protein sequence ID" value="RSZ60430.1"/>
    <property type="molecule type" value="Genomic_DNA"/>
</dbReference>
<dbReference type="InterPro" id="IPR006015">
    <property type="entry name" value="Universal_stress_UspA"/>
</dbReference>
<gene>
    <name evidence="3" type="ORF">EJB06_04765</name>
</gene>
<accession>A0A430HSD6</accession>
<dbReference type="PANTHER" id="PTHR46268">
    <property type="entry name" value="STRESS RESPONSE PROTEIN NHAX"/>
    <property type="match status" value="1"/>
</dbReference>
<comment type="caution">
    <text evidence="3">The sequence shown here is derived from an EMBL/GenBank/DDBJ whole genome shotgun (WGS) entry which is preliminary data.</text>
</comment>
<dbReference type="CDD" id="cd00293">
    <property type="entry name" value="USP-like"/>
    <property type="match status" value="1"/>
</dbReference>
<protein>
    <submittedName>
        <fullName evidence="3">Universal stress protein</fullName>
    </submittedName>
</protein>
<proteinExistence type="inferred from homology"/>
<dbReference type="Pfam" id="PF00582">
    <property type="entry name" value="Usp"/>
    <property type="match status" value="1"/>
</dbReference>